<evidence type="ECO:0000313" key="7">
    <source>
        <dbReference type="EMBL" id="SEB15790.1"/>
    </source>
</evidence>
<organism evidence="7 8">
    <name type="scientific">Thalassobacillus cyri</name>
    <dbReference type="NCBI Taxonomy" id="571932"/>
    <lineage>
        <taxon>Bacteria</taxon>
        <taxon>Bacillati</taxon>
        <taxon>Bacillota</taxon>
        <taxon>Bacilli</taxon>
        <taxon>Bacillales</taxon>
        <taxon>Bacillaceae</taxon>
        <taxon>Thalassobacillus</taxon>
    </lineage>
</organism>
<dbReference type="PRINTS" id="PR00127">
    <property type="entry name" value="CLPPROTEASEP"/>
</dbReference>
<dbReference type="PANTHER" id="PTHR10381">
    <property type="entry name" value="ATP-DEPENDENT CLP PROTEASE PROTEOLYTIC SUBUNIT"/>
    <property type="match status" value="1"/>
</dbReference>
<dbReference type="InterPro" id="IPR001907">
    <property type="entry name" value="ClpP"/>
</dbReference>
<dbReference type="RefSeq" id="WP_245729022.1">
    <property type="nucleotide sequence ID" value="NZ_FNQR01000021.1"/>
</dbReference>
<evidence type="ECO:0000256" key="1">
    <source>
        <dbReference type="ARBA" id="ARBA00007039"/>
    </source>
</evidence>
<dbReference type="GO" id="GO:0009368">
    <property type="term" value="C:endopeptidase Clp complex"/>
    <property type="evidence" value="ECO:0007669"/>
    <property type="project" value="TreeGrafter"/>
</dbReference>
<dbReference type="SUPFAM" id="SSF52096">
    <property type="entry name" value="ClpP/crotonase"/>
    <property type="match status" value="1"/>
</dbReference>
<dbReference type="Pfam" id="PF00574">
    <property type="entry name" value="CLP_protease"/>
    <property type="match status" value="1"/>
</dbReference>
<comment type="similarity">
    <text evidence="1 6">Belongs to the peptidase S14 family.</text>
</comment>
<dbReference type="EMBL" id="FNQR01000021">
    <property type="protein sequence ID" value="SEB15790.1"/>
    <property type="molecule type" value="Genomic_DNA"/>
</dbReference>
<dbReference type="AlphaFoldDB" id="A0A1H4H352"/>
<dbReference type="Proteomes" id="UP000198584">
    <property type="component" value="Unassembled WGS sequence"/>
</dbReference>
<evidence type="ECO:0000313" key="8">
    <source>
        <dbReference type="Proteomes" id="UP000198584"/>
    </source>
</evidence>
<evidence type="ECO:0000256" key="5">
    <source>
        <dbReference type="ARBA" id="ARBA00022825"/>
    </source>
</evidence>
<accession>A0A1H4H352</accession>
<sequence length="252" mass="28205">MTINMNEVMKKYSNMDSRFEVKNEAADKAELFIYGAIGGWFSDVNARHIRRKLDAIDKDHIHVHINSPGGDVFDSVTIHNLLKNHKAEVTVHIDGLAASGASVIAMAGDKVIMPSNTMMMIHNAWTIAMGNAKELHKVADDISKIDAGPVKQSYMKRFIGEESELERLLGEESFLTAEECLALGFADEVVEEIDLEEEEEEPIENAKDEILAKYAVQVKPQNTQEDPQEETPAGHFEKNAKIFENFLNAFTK</sequence>
<dbReference type="PANTHER" id="PTHR10381:SF70">
    <property type="entry name" value="ATP-DEPENDENT CLP PROTEASE PROTEOLYTIC SUBUNIT"/>
    <property type="match status" value="1"/>
</dbReference>
<proteinExistence type="inferred from homology"/>
<dbReference type="NCBIfam" id="NF045542">
    <property type="entry name" value="Clp_rel_HeadMat"/>
    <property type="match status" value="1"/>
</dbReference>
<evidence type="ECO:0000256" key="4">
    <source>
        <dbReference type="ARBA" id="ARBA00022801"/>
    </source>
</evidence>
<evidence type="ECO:0000256" key="3">
    <source>
        <dbReference type="ARBA" id="ARBA00022670"/>
    </source>
</evidence>
<dbReference type="STRING" id="571932.SAMN05421743_12144"/>
<dbReference type="InterPro" id="IPR029045">
    <property type="entry name" value="ClpP/crotonase-like_dom_sf"/>
</dbReference>
<name>A0A1H4H352_9BACI</name>
<dbReference type="GO" id="GO:0004252">
    <property type="term" value="F:serine-type endopeptidase activity"/>
    <property type="evidence" value="ECO:0007669"/>
    <property type="project" value="InterPro"/>
</dbReference>
<dbReference type="Gene3D" id="3.90.226.10">
    <property type="entry name" value="2-enoyl-CoA Hydratase, Chain A, domain 1"/>
    <property type="match status" value="1"/>
</dbReference>
<reference evidence="7 8" key="1">
    <citation type="submission" date="2016-10" db="EMBL/GenBank/DDBJ databases">
        <authorList>
            <person name="de Groot N.N."/>
        </authorList>
    </citation>
    <scope>NUCLEOTIDE SEQUENCE [LARGE SCALE GENOMIC DNA]</scope>
    <source>
        <strain evidence="7 8">CCM7597</strain>
    </source>
</reference>
<dbReference type="GO" id="GO:0006515">
    <property type="term" value="P:protein quality control for misfolded or incompletely synthesized proteins"/>
    <property type="evidence" value="ECO:0007669"/>
    <property type="project" value="TreeGrafter"/>
</dbReference>
<dbReference type="InterPro" id="IPR023562">
    <property type="entry name" value="ClpP/TepA"/>
</dbReference>
<keyword evidence="3 7" id="KW-0645">Protease</keyword>
<dbReference type="GO" id="GO:0051117">
    <property type="term" value="F:ATPase binding"/>
    <property type="evidence" value="ECO:0007669"/>
    <property type="project" value="TreeGrafter"/>
</dbReference>
<evidence type="ECO:0000256" key="2">
    <source>
        <dbReference type="ARBA" id="ARBA00022490"/>
    </source>
</evidence>
<protein>
    <recommendedName>
        <fullName evidence="6">ATP-dependent Clp protease proteolytic subunit</fullName>
    </recommendedName>
</protein>
<keyword evidence="5" id="KW-0720">Serine protease</keyword>
<evidence type="ECO:0000256" key="6">
    <source>
        <dbReference type="RuleBase" id="RU003567"/>
    </source>
</evidence>
<keyword evidence="8" id="KW-1185">Reference proteome</keyword>
<dbReference type="CDD" id="cd07016">
    <property type="entry name" value="S14_ClpP_1"/>
    <property type="match status" value="1"/>
</dbReference>
<dbReference type="GO" id="GO:0004176">
    <property type="term" value="F:ATP-dependent peptidase activity"/>
    <property type="evidence" value="ECO:0007669"/>
    <property type="project" value="InterPro"/>
</dbReference>
<gene>
    <name evidence="7" type="ORF">SAMN05421743_12144</name>
</gene>
<keyword evidence="2" id="KW-0963">Cytoplasm</keyword>
<keyword evidence="4" id="KW-0378">Hydrolase</keyword>